<feature type="chain" id="PRO_5045086396" evidence="1">
    <location>
        <begin position="16"/>
        <end position="372"/>
    </location>
</feature>
<dbReference type="PROSITE" id="PS51257">
    <property type="entry name" value="PROKAR_LIPOPROTEIN"/>
    <property type="match status" value="1"/>
</dbReference>
<dbReference type="InterPro" id="IPR029045">
    <property type="entry name" value="ClpP/crotonase-like_dom_sf"/>
</dbReference>
<keyword evidence="1" id="KW-0732">Signal</keyword>
<dbReference type="Proteomes" id="UP001501323">
    <property type="component" value="Unassembled WGS sequence"/>
</dbReference>
<protein>
    <submittedName>
        <fullName evidence="2">Uncharacterized protein</fullName>
    </submittedName>
</protein>
<accession>A0ABP9E4Z6</accession>
<feature type="signal peptide" evidence="1">
    <location>
        <begin position="1"/>
        <end position="15"/>
    </location>
</feature>
<evidence type="ECO:0000313" key="2">
    <source>
        <dbReference type="EMBL" id="GAA4869340.1"/>
    </source>
</evidence>
<comment type="caution">
    <text evidence="2">The sequence shown here is derived from an EMBL/GenBank/DDBJ whole genome shotgun (WGS) entry which is preliminary data.</text>
</comment>
<evidence type="ECO:0000256" key="1">
    <source>
        <dbReference type="SAM" id="SignalP"/>
    </source>
</evidence>
<dbReference type="EMBL" id="BAABJY010000002">
    <property type="protein sequence ID" value="GAA4869340.1"/>
    <property type="molecule type" value="Genomic_DNA"/>
</dbReference>
<proteinExistence type="predicted"/>
<dbReference type="SUPFAM" id="SSF52096">
    <property type="entry name" value="ClpP/crotonase"/>
    <property type="match status" value="1"/>
</dbReference>
<organism evidence="2 3">
    <name type="scientific">Luteimonas vadosa</name>
    <dbReference type="NCBI Taxonomy" id="1165507"/>
    <lineage>
        <taxon>Bacteria</taxon>
        <taxon>Pseudomonadati</taxon>
        <taxon>Pseudomonadota</taxon>
        <taxon>Gammaproteobacteria</taxon>
        <taxon>Lysobacterales</taxon>
        <taxon>Lysobacteraceae</taxon>
        <taxon>Luteimonas</taxon>
    </lineage>
</organism>
<reference evidence="3" key="1">
    <citation type="journal article" date="2019" name="Int. J. Syst. Evol. Microbiol.">
        <title>The Global Catalogue of Microorganisms (GCM) 10K type strain sequencing project: providing services to taxonomists for standard genome sequencing and annotation.</title>
        <authorList>
            <consortium name="The Broad Institute Genomics Platform"/>
            <consortium name="The Broad Institute Genome Sequencing Center for Infectious Disease"/>
            <person name="Wu L."/>
            <person name="Ma J."/>
        </authorList>
    </citation>
    <scope>NUCLEOTIDE SEQUENCE [LARGE SCALE GENOMIC DNA]</scope>
    <source>
        <strain evidence="3">JCM 18392</strain>
    </source>
</reference>
<keyword evidence="3" id="KW-1185">Reference proteome</keyword>
<evidence type="ECO:0000313" key="3">
    <source>
        <dbReference type="Proteomes" id="UP001501323"/>
    </source>
</evidence>
<name>A0ABP9E4Z6_9GAMM</name>
<dbReference type="Gene3D" id="3.90.226.10">
    <property type="entry name" value="2-enoyl-CoA Hydratase, Chain A, domain 1"/>
    <property type="match status" value="1"/>
</dbReference>
<gene>
    <name evidence="2" type="ORF">GCM10023332_22390</name>
</gene>
<sequence length="372" mass="40433">MSKLCFALACCVALAACGPPSEEGRSGADAQDARATVEANGTGAFISAPPEAPPPAFDIRRETDWPPAEVVSGEASISCELDYSEHGDGEPLVNLGFFNVVDALKPCQERGVVRLRYKGNITADFTSLVERVAEIANRMDIDKRILDIDSLGGQVEDAIRAGDAIGASGWTIWVREGASCHSACVLILGAGDVRMISGRVGIHRIIRMSSTATTRAQLNTELQAVYGRVKEYLERNGVAVAVGDLMMAVPNRNLRLLSVEELREYGLDGTNPAQDDLDRLQLMRKCGEDFVLRRDSFARAFDRECKAGDKDVDELNACGLSLRPRFGFPDKTCPDDSPMSEFDPVRSAFFDRPRDVVPSADVRKARSRDTSG</sequence>